<evidence type="ECO:0000256" key="2">
    <source>
        <dbReference type="ARBA" id="ARBA00022741"/>
    </source>
</evidence>
<dbReference type="EMBL" id="LSSM01003550">
    <property type="protein sequence ID" value="OMJ17569.1"/>
    <property type="molecule type" value="Genomic_DNA"/>
</dbReference>
<feature type="region of interest" description="Disordered" evidence="7">
    <location>
        <begin position="676"/>
        <end position="701"/>
    </location>
</feature>
<feature type="compositionally biased region" description="Low complexity" evidence="7">
    <location>
        <begin position="559"/>
        <end position="571"/>
    </location>
</feature>
<dbReference type="PANTHER" id="PTHR47971:SF20">
    <property type="entry name" value="KINESIN-LIKE PROTEIN KIF24"/>
    <property type="match status" value="1"/>
</dbReference>
<sequence length="1071" mass="120005">MSSDNFINILVSANLEHLLPGLNSIGIHGYDSLAKLHYNDYKKVGAVSSQDQEQLFELIQYLRKELQIFDTPEKAYSDQNDSFVKEDQYDENEFDSNSEPDLGSDYKSDDFSNDYNENMYETEWEAEGELPSDDDSDLQWNSLQLRINNGIDVDENKPQRIIREGTSTKNALLNAYGMPISKKTSPNQIINKIPVRNNTALSASTGGKITVCVRKRPMSNSEKSRAESDIIETGRGMLSVHEDKKKVDLTKYIEEHRFYFDHVFSENDNNQLVYQNVVSPLVDKIFDGGNATCFAYGQTGSGKTYTMLDSREGLYILAGQDIFQRILSPQYKGIQAVVVFYELYLTDVYDLLNDRKKLHVREKANHSVCIKDIAEVSVASVNDLYSVFEYGNKNRRIGSTGANSESSRSHAVMQIQLRRPKGSNPIGHTIGKLSFIDLAGNERGADRGDSQNDYNTRREGSEINKSLLALKECIRALDMGKSHQPFRQSRLTLVLRDSFIGNSLCCMIATVAPNSSNCDHTLNTLRYADRVKSIRGKSQPPSSVKNSPQKSSPRHSVGSKNALANKKLLSLPVSKPQLKSPRQVSANNSSVFPKKTQFISRKSLNPLAPDKTEKRRSTQLGSALSPIPNFKNRLDLNPNSSIRSIKSSTTFAPPLAPQLKKNSSVSALKAPIGPKFSSKLPNISEPPKFSKPVIKDPRNISPKSKTVEFKSFGGTSIEKKRIYSSEKTENFLKPNINRSLDSENSVAFKNKFTSTKSPNVQTNIRNTAKIAQGIIEITSPSVPNKKTSESGIRSNVSSSASSASNRIISEPKTISPNSSNSIKYSDWVLASKSKVDKITDRSSPSELSKLSISNIAQQNIELLERKLSPSQSSLADHYKSSKDDDMDIDFDQLNDFSNTKQNPKPNPISKKIEIVDRFILQHSQHIQFLKNACKEEILALSTYLSLAKKFSSFQSNVNSLGFSDSTSRTQFRPESDQEIAQTVYPLKEMFLDQKEADDLEIYKVSSLNDYKDSPISVSKNERQVNFNSLDEARMHFASEYLAQLDFILEAEIEEITGMRMELKNLTSNFMN</sequence>
<dbReference type="InterPro" id="IPR001752">
    <property type="entry name" value="Kinesin_motor_dom"/>
</dbReference>
<organism evidence="9 10">
    <name type="scientific">Smittium culicis</name>
    <dbReference type="NCBI Taxonomy" id="133412"/>
    <lineage>
        <taxon>Eukaryota</taxon>
        <taxon>Fungi</taxon>
        <taxon>Fungi incertae sedis</taxon>
        <taxon>Zoopagomycota</taxon>
        <taxon>Kickxellomycotina</taxon>
        <taxon>Harpellomycetes</taxon>
        <taxon>Harpellales</taxon>
        <taxon>Legeriomycetaceae</taxon>
        <taxon>Smittium</taxon>
    </lineage>
</organism>
<feature type="compositionally biased region" description="Acidic residues" evidence="7">
    <location>
        <begin position="88"/>
        <end position="98"/>
    </location>
</feature>
<dbReference type="GO" id="GO:0007019">
    <property type="term" value="P:microtubule depolymerization"/>
    <property type="evidence" value="ECO:0007669"/>
    <property type="project" value="TreeGrafter"/>
</dbReference>
<dbReference type="Gene3D" id="3.40.850.10">
    <property type="entry name" value="Kinesin motor domain"/>
    <property type="match status" value="1"/>
</dbReference>
<protein>
    <submittedName>
        <fullName evidence="9">Kinesin-like protein KIF24</fullName>
    </submittedName>
</protein>
<keyword evidence="10" id="KW-1185">Reference proteome</keyword>
<dbReference type="CDD" id="cd01367">
    <property type="entry name" value="KISc_KIF2_like"/>
    <property type="match status" value="1"/>
</dbReference>
<feature type="region of interest" description="Disordered" evidence="7">
    <location>
        <begin position="780"/>
        <end position="819"/>
    </location>
</feature>
<evidence type="ECO:0000256" key="7">
    <source>
        <dbReference type="SAM" id="MobiDB-lite"/>
    </source>
</evidence>
<dbReference type="FunFam" id="3.40.850.10:FF:000012">
    <property type="entry name" value="Kinesin-like protein"/>
    <property type="match status" value="1"/>
</dbReference>
<evidence type="ECO:0000313" key="9">
    <source>
        <dbReference type="EMBL" id="OMJ17569.1"/>
    </source>
</evidence>
<keyword evidence="4 6" id="KW-0505">Motor protein</keyword>
<feature type="compositionally biased region" description="Polar residues" evidence="7">
    <location>
        <begin position="539"/>
        <end position="551"/>
    </location>
</feature>
<dbReference type="InterPro" id="IPR036961">
    <property type="entry name" value="Kinesin_motor_dom_sf"/>
</dbReference>
<dbReference type="GO" id="GO:0007018">
    <property type="term" value="P:microtubule-based movement"/>
    <property type="evidence" value="ECO:0007669"/>
    <property type="project" value="InterPro"/>
</dbReference>
<feature type="binding site" evidence="6">
    <location>
        <begin position="297"/>
        <end position="304"/>
    </location>
    <ligand>
        <name>ATP</name>
        <dbReference type="ChEBI" id="CHEBI:30616"/>
    </ligand>
</feature>
<dbReference type="PROSITE" id="PS00411">
    <property type="entry name" value="KINESIN_MOTOR_1"/>
    <property type="match status" value="1"/>
</dbReference>
<comment type="similarity">
    <text evidence="5">Belongs to the TRAFAC class myosin-kinesin ATPase superfamily. Kinesin family. KIN-13 subfamily.</text>
</comment>
<feature type="region of interest" description="Disordered" evidence="7">
    <location>
        <begin position="532"/>
        <end position="631"/>
    </location>
</feature>
<evidence type="ECO:0000313" key="10">
    <source>
        <dbReference type="Proteomes" id="UP000187429"/>
    </source>
</evidence>
<accession>A0A1R1XSP5</accession>
<evidence type="ECO:0000259" key="8">
    <source>
        <dbReference type="PROSITE" id="PS50067"/>
    </source>
</evidence>
<dbReference type="SUPFAM" id="SSF52540">
    <property type="entry name" value="P-loop containing nucleoside triphosphate hydrolases"/>
    <property type="match status" value="1"/>
</dbReference>
<dbReference type="OrthoDB" id="3176171at2759"/>
<evidence type="ECO:0000256" key="4">
    <source>
        <dbReference type="ARBA" id="ARBA00023175"/>
    </source>
</evidence>
<dbReference type="GO" id="GO:0008017">
    <property type="term" value="F:microtubule binding"/>
    <property type="evidence" value="ECO:0007669"/>
    <property type="project" value="InterPro"/>
</dbReference>
<dbReference type="GO" id="GO:0005874">
    <property type="term" value="C:microtubule"/>
    <property type="evidence" value="ECO:0007669"/>
    <property type="project" value="UniProtKB-KW"/>
</dbReference>
<reference evidence="10" key="1">
    <citation type="submission" date="2017-01" db="EMBL/GenBank/DDBJ databases">
        <authorList>
            <person name="Wang Y."/>
            <person name="White M."/>
            <person name="Kvist S."/>
            <person name="Moncalvo J.-M."/>
        </authorList>
    </citation>
    <scope>NUCLEOTIDE SEQUENCE [LARGE SCALE GENOMIC DNA]</scope>
    <source>
        <strain evidence="10">ID-206-W2</strain>
    </source>
</reference>
<dbReference type="InterPro" id="IPR027640">
    <property type="entry name" value="Kinesin-like_fam"/>
</dbReference>
<dbReference type="AlphaFoldDB" id="A0A1R1XSP5"/>
<feature type="region of interest" description="Disordered" evidence="7">
    <location>
        <begin position="889"/>
        <end position="908"/>
    </location>
</feature>
<keyword evidence="3 6" id="KW-0067">ATP-binding</keyword>
<evidence type="ECO:0000256" key="1">
    <source>
        <dbReference type="ARBA" id="ARBA00022701"/>
    </source>
</evidence>
<dbReference type="Proteomes" id="UP000187429">
    <property type="component" value="Unassembled WGS sequence"/>
</dbReference>
<keyword evidence="1" id="KW-0493">Microtubule</keyword>
<dbReference type="GO" id="GO:0003777">
    <property type="term" value="F:microtubule motor activity"/>
    <property type="evidence" value="ECO:0007669"/>
    <property type="project" value="InterPro"/>
</dbReference>
<feature type="region of interest" description="Disordered" evidence="7">
    <location>
        <begin position="88"/>
        <end position="114"/>
    </location>
</feature>
<dbReference type="PANTHER" id="PTHR47971">
    <property type="entry name" value="KINESIN-RELATED PROTEIN 6"/>
    <property type="match status" value="1"/>
</dbReference>
<evidence type="ECO:0000256" key="3">
    <source>
        <dbReference type="ARBA" id="ARBA00022840"/>
    </source>
</evidence>
<evidence type="ECO:0000256" key="5">
    <source>
        <dbReference type="ARBA" id="ARBA00061030"/>
    </source>
</evidence>
<proteinExistence type="inferred from homology"/>
<dbReference type="SMART" id="SM00129">
    <property type="entry name" value="KISc"/>
    <property type="match status" value="1"/>
</dbReference>
<dbReference type="InterPro" id="IPR027417">
    <property type="entry name" value="P-loop_NTPase"/>
</dbReference>
<dbReference type="InterPro" id="IPR019821">
    <property type="entry name" value="Kinesin_motor_CS"/>
</dbReference>
<dbReference type="PRINTS" id="PR00380">
    <property type="entry name" value="KINESINHEAVY"/>
</dbReference>
<keyword evidence="2 6" id="KW-0547">Nucleotide-binding</keyword>
<dbReference type="GO" id="GO:0005524">
    <property type="term" value="F:ATP binding"/>
    <property type="evidence" value="ECO:0007669"/>
    <property type="project" value="UniProtKB-UniRule"/>
</dbReference>
<gene>
    <name evidence="9" type="ORF">AYI69_g7371</name>
</gene>
<evidence type="ECO:0000256" key="6">
    <source>
        <dbReference type="PROSITE-ProRule" id="PRU00283"/>
    </source>
</evidence>
<name>A0A1R1XSP5_9FUNG</name>
<dbReference type="Pfam" id="PF00225">
    <property type="entry name" value="Kinesin"/>
    <property type="match status" value="1"/>
</dbReference>
<feature type="domain" description="Kinesin motor" evidence="8">
    <location>
        <begin position="208"/>
        <end position="534"/>
    </location>
</feature>
<feature type="compositionally biased region" description="Polar residues" evidence="7">
    <location>
        <begin position="580"/>
        <end position="603"/>
    </location>
</feature>
<dbReference type="PROSITE" id="PS50067">
    <property type="entry name" value="KINESIN_MOTOR_2"/>
    <property type="match status" value="1"/>
</dbReference>
<feature type="compositionally biased region" description="Low complexity" evidence="7">
    <location>
        <begin position="790"/>
        <end position="808"/>
    </location>
</feature>
<comment type="caution">
    <text evidence="9">The sequence shown here is derived from an EMBL/GenBank/DDBJ whole genome shotgun (WGS) entry which is preliminary data.</text>
</comment>